<comment type="similarity">
    <text evidence="1">Belongs to the bacterial solute-binding protein 5 family.</text>
</comment>
<sequence length="637" mass="69100">MTENDKSRRTFLKATGAAALTAGIAGCSGDGSSEPTDASTETGTGTGEQTPVVKERTEIVPGSTAVEKTGEYSFRITLREPFSFAVPVLAYSAFSIVPEGVVGDIQGYDGDMSYEEFSTSNPVGAGPFRFETWESGDGGEFAATAFEDYHGEAADFDLQDAIITSPTARFNYFLNENADVAGIPTEKYEPNKVDLPSGAGQRTGSYGPLQNDKTVNMARTPTINTFYVGFNMEKVPKAVRQAMAYVVNRESFVESVFKSRGAGAYNLTPTQIFPGGASAYQEHWQGYDGGDTGGSGFDGLSGYPYSPNQNDVAAAKQVMREAGYGPDNRFELNWLQYESGTWKQMANTIRSRLEAAFIDMNISSAAFGPLLSQSEKGQHEALTLGWIADYPAPQNFLQLVDPPNTVYDAEGTQPNGARLFWSEDAMADENVRQFMVDQFDRIQNNPGTSEEAKQTRADAAVKLEEGLWASAAMIPIYHRTDDLFWYDTVDYDAPGAMGASRSKMVNAASGVKGGTVNGISATFNSLDPIASGNTASGGKIMDMFDAPFNYPNAAPEAEPLLVEDFEANDELTQYEFKLKEGVQFQGDYGEVTADDAVYSIRRLVESSNSTNTYFPLSVLNIDREERTVTYTEAPSGE</sequence>
<dbReference type="InParanoid" id="A0A554NFZ4"/>
<evidence type="ECO:0000256" key="3">
    <source>
        <dbReference type="ARBA" id="ARBA00022729"/>
    </source>
</evidence>
<name>A0A554NFZ4_9EURY</name>
<dbReference type="SUPFAM" id="SSF53850">
    <property type="entry name" value="Periplasmic binding protein-like II"/>
    <property type="match status" value="2"/>
</dbReference>
<evidence type="ECO:0000256" key="2">
    <source>
        <dbReference type="ARBA" id="ARBA00022448"/>
    </source>
</evidence>
<dbReference type="EMBL" id="QMDX01000001">
    <property type="protein sequence ID" value="TSD16288.1"/>
    <property type="molecule type" value="Genomic_DNA"/>
</dbReference>
<dbReference type="InterPro" id="IPR039424">
    <property type="entry name" value="SBP_5"/>
</dbReference>
<comment type="caution">
    <text evidence="6">The sequence shown here is derived from an EMBL/GenBank/DDBJ whole genome shotgun (WGS) entry which is preliminary data.</text>
</comment>
<dbReference type="Proteomes" id="UP000319894">
    <property type="component" value="Unassembled WGS sequence"/>
</dbReference>
<feature type="compositionally biased region" description="Low complexity" evidence="4">
    <location>
        <begin position="40"/>
        <end position="50"/>
    </location>
</feature>
<accession>A0A554NFZ4</accession>
<feature type="region of interest" description="Disordered" evidence="4">
    <location>
        <begin position="189"/>
        <end position="213"/>
    </location>
</feature>
<reference evidence="6 7" key="1">
    <citation type="submission" date="2018-06" db="EMBL/GenBank/DDBJ databases">
        <title>Natronomonas sp. F16-60 a new haloarchaeon isolated from a solar saltern of Isla Cristina, Huelva, Spain.</title>
        <authorList>
            <person name="Duran-Viseras A."/>
            <person name="Sanchez-Porro C."/>
            <person name="Ventosa A."/>
        </authorList>
    </citation>
    <scope>NUCLEOTIDE SEQUENCE [LARGE SCALE GENOMIC DNA]</scope>
    <source>
        <strain evidence="6 7">F16-60</strain>
    </source>
</reference>
<evidence type="ECO:0000259" key="5">
    <source>
        <dbReference type="Pfam" id="PF00496"/>
    </source>
</evidence>
<feature type="compositionally biased region" description="Polar residues" evidence="4">
    <location>
        <begin position="30"/>
        <end position="39"/>
    </location>
</feature>
<dbReference type="CDD" id="cd00995">
    <property type="entry name" value="PBP2_NikA_DppA_OppA_like"/>
    <property type="match status" value="1"/>
</dbReference>
<dbReference type="InterPro" id="IPR000914">
    <property type="entry name" value="SBP_5_dom"/>
</dbReference>
<dbReference type="PANTHER" id="PTHR30290">
    <property type="entry name" value="PERIPLASMIC BINDING COMPONENT OF ABC TRANSPORTER"/>
    <property type="match status" value="1"/>
</dbReference>
<dbReference type="InterPro" id="IPR019546">
    <property type="entry name" value="TAT_signal_bac_arc"/>
</dbReference>
<keyword evidence="2" id="KW-0813">Transport</keyword>
<dbReference type="OrthoDB" id="194307at2157"/>
<dbReference type="GO" id="GO:1904680">
    <property type="term" value="F:peptide transmembrane transporter activity"/>
    <property type="evidence" value="ECO:0007669"/>
    <property type="project" value="TreeGrafter"/>
</dbReference>
<dbReference type="AlphaFoldDB" id="A0A554NFZ4"/>
<evidence type="ECO:0000313" key="7">
    <source>
        <dbReference type="Proteomes" id="UP000319894"/>
    </source>
</evidence>
<dbReference type="Pfam" id="PF00496">
    <property type="entry name" value="SBP_bac_5"/>
    <property type="match status" value="2"/>
</dbReference>
<dbReference type="GO" id="GO:0015833">
    <property type="term" value="P:peptide transport"/>
    <property type="evidence" value="ECO:0007669"/>
    <property type="project" value="TreeGrafter"/>
</dbReference>
<dbReference type="PROSITE" id="PS51257">
    <property type="entry name" value="PROKAR_LIPOPROTEIN"/>
    <property type="match status" value="1"/>
</dbReference>
<proteinExistence type="inferred from homology"/>
<dbReference type="Gene3D" id="3.40.190.10">
    <property type="entry name" value="Periplasmic binding protein-like II"/>
    <property type="match status" value="2"/>
</dbReference>
<protein>
    <recommendedName>
        <fullName evidence="5">Solute-binding protein family 5 domain-containing protein</fullName>
    </recommendedName>
</protein>
<dbReference type="RefSeq" id="WP_144260786.1">
    <property type="nucleotide sequence ID" value="NZ_QMDX01000001.1"/>
</dbReference>
<gene>
    <name evidence="6" type="ORF">DP107_02175</name>
</gene>
<keyword evidence="7" id="KW-1185">Reference proteome</keyword>
<organism evidence="6 7">
    <name type="scientific">Haloglomus irregulare</name>
    <dbReference type="NCBI Taxonomy" id="2234134"/>
    <lineage>
        <taxon>Archaea</taxon>
        <taxon>Methanobacteriati</taxon>
        <taxon>Methanobacteriota</taxon>
        <taxon>Stenosarchaea group</taxon>
        <taxon>Halobacteria</taxon>
        <taxon>Halobacteriales</taxon>
        <taxon>Natronomonadaceae</taxon>
        <taxon>Haloglomus</taxon>
    </lineage>
</organism>
<evidence type="ECO:0000256" key="4">
    <source>
        <dbReference type="SAM" id="MobiDB-lite"/>
    </source>
</evidence>
<dbReference type="InterPro" id="IPR006311">
    <property type="entry name" value="TAT_signal"/>
</dbReference>
<evidence type="ECO:0000256" key="1">
    <source>
        <dbReference type="ARBA" id="ARBA00005695"/>
    </source>
</evidence>
<feature type="domain" description="Solute-binding protein family 5" evidence="5">
    <location>
        <begin position="557"/>
        <end position="617"/>
    </location>
</feature>
<dbReference type="PANTHER" id="PTHR30290:SF9">
    <property type="entry name" value="OLIGOPEPTIDE-BINDING PROTEIN APPA"/>
    <property type="match status" value="1"/>
</dbReference>
<feature type="region of interest" description="Disordered" evidence="4">
    <location>
        <begin position="23"/>
        <end position="51"/>
    </location>
</feature>
<dbReference type="NCBIfam" id="TIGR01409">
    <property type="entry name" value="TAT_signal_seq"/>
    <property type="match status" value="1"/>
</dbReference>
<evidence type="ECO:0000313" key="6">
    <source>
        <dbReference type="EMBL" id="TSD16288.1"/>
    </source>
</evidence>
<dbReference type="PROSITE" id="PS51318">
    <property type="entry name" value="TAT"/>
    <property type="match status" value="1"/>
</dbReference>
<feature type="domain" description="Solute-binding protein family 5" evidence="5">
    <location>
        <begin position="62"/>
        <end position="400"/>
    </location>
</feature>
<dbReference type="Gene3D" id="3.10.105.10">
    <property type="entry name" value="Dipeptide-binding Protein, Domain 3"/>
    <property type="match status" value="1"/>
</dbReference>
<keyword evidence="3" id="KW-0732">Signal</keyword>